<evidence type="ECO:0000256" key="5">
    <source>
        <dbReference type="ARBA" id="ARBA00023163"/>
    </source>
</evidence>
<organism evidence="9 10">
    <name type="scientific">Thermoflexus hugenholtzii JAD2</name>
    <dbReference type="NCBI Taxonomy" id="877466"/>
    <lineage>
        <taxon>Bacteria</taxon>
        <taxon>Bacillati</taxon>
        <taxon>Chloroflexota</taxon>
        <taxon>Thermoflexia</taxon>
        <taxon>Thermoflexales</taxon>
        <taxon>Thermoflexaceae</taxon>
        <taxon>Thermoflexus</taxon>
    </lineage>
</organism>
<evidence type="ECO:0000256" key="4">
    <source>
        <dbReference type="ARBA" id="ARBA00023125"/>
    </source>
</evidence>
<dbReference type="SUPFAM" id="SSF88946">
    <property type="entry name" value="Sigma2 domain of RNA polymerase sigma factors"/>
    <property type="match status" value="1"/>
</dbReference>
<dbReference type="InterPro" id="IPR013324">
    <property type="entry name" value="RNA_pol_sigma_r3/r4-like"/>
</dbReference>
<dbReference type="GO" id="GO:0003677">
    <property type="term" value="F:DNA binding"/>
    <property type="evidence" value="ECO:0007669"/>
    <property type="project" value="UniProtKB-KW"/>
</dbReference>
<dbReference type="Proteomes" id="UP000197025">
    <property type="component" value="Unassembled WGS sequence"/>
</dbReference>
<evidence type="ECO:0000313" key="10">
    <source>
        <dbReference type="Proteomes" id="UP000197025"/>
    </source>
</evidence>
<dbReference type="GO" id="GO:0016987">
    <property type="term" value="F:sigma factor activity"/>
    <property type="evidence" value="ECO:0007669"/>
    <property type="project" value="UniProtKB-KW"/>
</dbReference>
<dbReference type="PANTHER" id="PTHR43133:SF8">
    <property type="entry name" value="RNA POLYMERASE SIGMA FACTOR HI_1459-RELATED"/>
    <property type="match status" value="1"/>
</dbReference>
<dbReference type="InterPro" id="IPR036388">
    <property type="entry name" value="WH-like_DNA-bd_sf"/>
</dbReference>
<feature type="region of interest" description="Disordered" evidence="6">
    <location>
        <begin position="93"/>
        <end position="122"/>
    </location>
</feature>
<evidence type="ECO:0000259" key="8">
    <source>
        <dbReference type="Pfam" id="PF08281"/>
    </source>
</evidence>
<evidence type="ECO:0000256" key="1">
    <source>
        <dbReference type="ARBA" id="ARBA00010641"/>
    </source>
</evidence>
<dbReference type="CDD" id="cd06171">
    <property type="entry name" value="Sigma70_r4"/>
    <property type="match status" value="1"/>
</dbReference>
<dbReference type="InterPro" id="IPR039425">
    <property type="entry name" value="RNA_pol_sigma-70-like"/>
</dbReference>
<dbReference type="InterPro" id="IPR013249">
    <property type="entry name" value="RNA_pol_sigma70_r4_t2"/>
</dbReference>
<dbReference type="Gene3D" id="1.10.10.10">
    <property type="entry name" value="Winged helix-like DNA-binding domain superfamily/Winged helix DNA-binding domain"/>
    <property type="match status" value="1"/>
</dbReference>
<keyword evidence="4" id="KW-0238">DNA-binding</keyword>
<proteinExistence type="inferred from homology"/>
<reference evidence="10" key="1">
    <citation type="submission" date="2017-06" db="EMBL/GenBank/DDBJ databases">
        <authorList>
            <person name="Varghese N."/>
            <person name="Submissions S."/>
        </authorList>
    </citation>
    <scope>NUCLEOTIDE SEQUENCE [LARGE SCALE GENOMIC DNA]</scope>
    <source>
        <strain evidence="10">JAD2</strain>
    </source>
</reference>
<evidence type="ECO:0000256" key="2">
    <source>
        <dbReference type="ARBA" id="ARBA00023015"/>
    </source>
</evidence>
<evidence type="ECO:0000256" key="6">
    <source>
        <dbReference type="SAM" id="MobiDB-lite"/>
    </source>
</evidence>
<keyword evidence="3" id="KW-0731">Sigma factor</keyword>
<gene>
    <name evidence="9" type="ORF">SAMN02746019_00012360</name>
</gene>
<dbReference type="GO" id="GO:0006352">
    <property type="term" value="P:DNA-templated transcription initiation"/>
    <property type="evidence" value="ECO:0007669"/>
    <property type="project" value="InterPro"/>
</dbReference>
<evidence type="ECO:0000259" key="7">
    <source>
        <dbReference type="Pfam" id="PF04542"/>
    </source>
</evidence>
<dbReference type="InParanoid" id="A0A212RDW9"/>
<dbReference type="InterPro" id="IPR014284">
    <property type="entry name" value="RNA_pol_sigma-70_dom"/>
</dbReference>
<accession>A0A212RDW9</accession>
<dbReference type="AlphaFoldDB" id="A0A212RDW9"/>
<dbReference type="PANTHER" id="PTHR43133">
    <property type="entry name" value="RNA POLYMERASE ECF-TYPE SIGMA FACTO"/>
    <property type="match status" value="1"/>
</dbReference>
<feature type="domain" description="RNA polymerase sigma-70 region 2" evidence="7">
    <location>
        <begin position="21"/>
        <end position="88"/>
    </location>
</feature>
<dbReference type="NCBIfam" id="TIGR02937">
    <property type="entry name" value="sigma70-ECF"/>
    <property type="match status" value="1"/>
</dbReference>
<dbReference type="RefSeq" id="WP_088571888.1">
    <property type="nucleotide sequence ID" value="NZ_FYEK01000044.1"/>
</dbReference>
<dbReference type="InterPro" id="IPR007627">
    <property type="entry name" value="RNA_pol_sigma70_r2"/>
</dbReference>
<protein>
    <submittedName>
        <fullName evidence="9">RNA polymerase sigma-70 factor, ECF subfamily</fullName>
    </submittedName>
</protein>
<keyword evidence="2" id="KW-0805">Transcription regulation</keyword>
<name>A0A212RDW9_9CHLR</name>
<comment type="similarity">
    <text evidence="1">Belongs to the sigma-70 factor family. ECF subfamily.</text>
</comment>
<dbReference type="Pfam" id="PF04542">
    <property type="entry name" value="Sigma70_r2"/>
    <property type="match status" value="1"/>
</dbReference>
<dbReference type="InterPro" id="IPR013325">
    <property type="entry name" value="RNA_pol_sigma_r2"/>
</dbReference>
<dbReference type="OrthoDB" id="9782703at2"/>
<feature type="domain" description="RNA polymerase sigma factor 70 region 4 type 2" evidence="8">
    <location>
        <begin position="126"/>
        <end position="178"/>
    </location>
</feature>
<dbReference type="EMBL" id="FYEK01000044">
    <property type="protein sequence ID" value="SNB70447.1"/>
    <property type="molecule type" value="Genomic_DNA"/>
</dbReference>
<keyword evidence="5" id="KW-0804">Transcription</keyword>
<evidence type="ECO:0000256" key="3">
    <source>
        <dbReference type="ARBA" id="ARBA00023082"/>
    </source>
</evidence>
<dbReference type="SUPFAM" id="SSF88659">
    <property type="entry name" value="Sigma3 and sigma4 domains of RNA polymerase sigma factors"/>
    <property type="match status" value="1"/>
</dbReference>
<evidence type="ECO:0000313" key="9">
    <source>
        <dbReference type="EMBL" id="SNB70447.1"/>
    </source>
</evidence>
<keyword evidence="10" id="KW-1185">Reference proteome</keyword>
<dbReference type="Gene3D" id="1.10.1740.10">
    <property type="match status" value="1"/>
</dbReference>
<sequence length="196" mass="22906">MDEAQAVERWQRGDPEGLEALVRAYELRALRTAYLILRDRMDAEDAVQNAFLRAWEHRHRFDPRRPFWPWLLRLVLREALRLAGRRDRRLSASSPSFLETEDPVESTWGDPHPSPEQMAEQAEQRRRLWQALGLLSPTQRTAIVLRYYHELPEKEIAELMGCTTGTVKHYLYEGRIRLRGILGSPDAPDRKGEDHG</sequence>
<dbReference type="Pfam" id="PF08281">
    <property type="entry name" value="Sigma70_r4_2"/>
    <property type="match status" value="1"/>
</dbReference>